<dbReference type="AlphaFoldDB" id="A0A397I8E9"/>
<name>A0A397I8E9_9GLOM</name>
<dbReference type="Proteomes" id="UP000266861">
    <property type="component" value="Unassembled WGS sequence"/>
</dbReference>
<evidence type="ECO:0000313" key="2">
    <source>
        <dbReference type="Proteomes" id="UP000266861"/>
    </source>
</evidence>
<gene>
    <name evidence="1" type="ORF">Glove_290g88</name>
</gene>
<organism evidence="1 2">
    <name type="scientific">Diversispora epigaea</name>
    <dbReference type="NCBI Taxonomy" id="1348612"/>
    <lineage>
        <taxon>Eukaryota</taxon>
        <taxon>Fungi</taxon>
        <taxon>Fungi incertae sedis</taxon>
        <taxon>Mucoromycota</taxon>
        <taxon>Glomeromycotina</taxon>
        <taxon>Glomeromycetes</taxon>
        <taxon>Diversisporales</taxon>
        <taxon>Diversisporaceae</taxon>
        <taxon>Diversispora</taxon>
    </lineage>
</organism>
<evidence type="ECO:0000313" key="1">
    <source>
        <dbReference type="EMBL" id="RHZ69120.1"/>
    </source>
</evidence>
<protein>
    <submittedName>
        <fullName evidence="1">Uncharacterized protein</fullName>
    </submittedName>
</protein>
<comment type="caution">
    <text evidence="1">The sequence shown here is derived from an EMBL/GenBank/DDBJ whole genome shotgun (WGS) entry which is preliminary data.</text>
</comment>
<reference evidence="1 2" key="1">
    <citation type="submission" date="2018-08" db="EMBL/GenBank/DDBJ databases">
        <title>Genome and evolution of the arbuscular mycorrhizal fungus Diversispora epigaea (formerly Glomus versiforme) and its bacterial endosymbionts.</title>
        <authorList>
            <person name="Sun X."/>
            <person name="Fei Z."/>
            <person name="Harrison M."/>
        </authorList>
    </citation>
    <scope>NUCLEOTIDE SEQUENCE [LARGE SCALE GENOMIC DNA]</scope>
    <source>
        <strain evidence="1 2">IT104</strain>
    </source>
</reference>
<dbReference type="EMBL" id="PQFF01000264">
    <property type="protein sequence ID" value="RHZ69120.1"/>
    <property type="molecule type" value="Genomic_DNA"/>
</dbReference>
<accession>A0A397I8E9</accession>
<keyword evidence="2" id="KW-1185">Reference proteome</keyword>
<proteinExistence type="predicted"/>
<sequence length="63" mass="7153">MPTSENIDNNNGGDEDSLISCIKELEKELIKQKNMGPRKKVEDDEKSEVLEKVNSQIYTALRS</sequence>